<evidence type="ECO:0000256" key="3">
    <source>
        <dbReference type="ARBA" id="ARBA00022475"/>
    </source>
</evidence>
<evidence type="ECO:0000256" key="4">
    <source>
        <dbReference type="SAM" id="SignalP"/>
    </source>
</evidence>
<keyword evidence="3" id="KW-1003">Cell membrane</keyword>
<comment type="caution">
    <text evidence="5">The sequence shown here is derived from an EMBL/GenBank/DDBJ whole genome shotgun (WGS) entry which is preliminary data.</text>
</comment>
<comment type="similarity">
    <text evidence="2">Belongs to the LppX/LprAFG lipoprotein family.</text>
</comment>
<evidence type="ECO:0000256" key="2">
    <source>
        <dbReference type="ARBA" id="ARBA00009194"/>
    </source>
</evidence>
<accession>A0A7Y9G9M6</accession>
<dbReference type="CDD" id="cd16334">
    <property type="entry name" value="LppX-like"/>
    <property type="match status" value="1"/>
</dbReference>
<dbReference type="EMBL" id="JACCBT010000001">
    <property type="protein sequence ID" value="NYE12431.1"/>
    <property type="molecule type" value="Genomic_DNA"/>
</dbReference>
<proteinExistence type="inferred from homology"/>
<evidence type="ECO:0000313" key="5">
    <source>
        <dbReference type="EMBL" id="NYE12431.1"/>
    </source>
</evidence>
<dbReference type="Gene3D" id="2.50.20.20">
    <property type="match status" value="1"/>
</dbReference>
<dbReference type="Proteomes" id="UP000591272">
    <property type="component" value="Unassembled WGS sequence"/>
</dbReference>
<evidence type="ECO:0000313" key="6">
    <source>
        <dbReference type="Proteomes" id="UP000591272"/>
    </source>
</evidence>
<comment type="subcellular location">
    <subcellularLocation>
        <location evidence="1">Cell envelope</location>
    </subcellularLocation>
</comment>
<dbReference type="AlphaFoldDB" id="A0A7Y9G9M6"/>
<dbReference type="InterPro" id="IPR009830">
    <property type="entry name" value="LppX/LprAFG"/>
</dbReference>
<protein>
    <submittedName>
        <fullName evidence="5">Lipoprotein LprG</fullName>
    </submittedName>
</protein>
<keyword evidence="4" id="KW-0732">Signal</keyword>
<dbReference type="SUPFAM" id="SSF89392">
    <property type="entry name" value="Prokaryotic lipoproteins and lipoprotein localization factors"/>
    <property type="match status" value="1"/>
</dbReference>
<dbReference type="Pfam" id="PF07161">
    <property type="entry name" value="LppX_LprAFG"/>
    <property type="match status" value="1"/>
</dbReference>
<keyword evidence="6" id="KW-1185">Reference proteome</keyword>
<gene>
    <name evidence="5" type="ORF">BJ999_002727</name>
</gene>
<keyword evidence="3" id="KW-0472">Membrane</keyword>
<dbReference type="InterPro" id="IPR029046">
    <property type="entry name" value="LolA/LolB/LppX"/>
</dbReference>
<feature type="signal peptide" evidence="4">
    <location>
        <begin position="1"/>
        <end position="20"/>
    </location>
</feature>
<sequence>MSRRILALVPVLLALVFAGACDGGSGGPAKKADFDAAQTLRQAAQAMGGLKSVAFTLESEGETPVMVKGGDMKLLRSGDAEGTLAVEQQGQKVEMKVVAVGDSIYLDAGTGGWRKLPKGLAASVYDPSAVLDPQRGIAKLLTSAGEPSPEAVEKVDGKEAYRVAAKLPKDQVAGLIPGIDEDMDGQIWVSRADHRLLKVRGAFPKKQGAVTIEFTGFDAPYKISAPR</sequence>
<keyword evidence="5" id="KW-0449">Lipoprotein</keyword>
<dbReference type="PROSITE" id="PS51257">
    <property type="entry name" value="PROKAR_LIPOPROTEIN"/>
    <property type="match status" value="1"/>
</dbReference>
<reference evidence="5 6" key="1">
    <citation type="submission" date="2020-07" db="EMBL/GenBank/DDBJ databases">
        <title>Sequencing the genomes of 1000 actinobacteria strains.</title>
        <authorList>
            <person name="Klenk H.-P."/>
        </authorList>
    </citation>
    <scope>NUCLEOTIDE SEQUENCE [LARGE SCALE GENOMIC DNA]</scope>
    <source>
        <strain evidence="5 6">DSM 43461</strain>
    </source>
</reference>
<feature type="chain" id="PRO_5030562024" evidence="4">
    <location>
        <begin position="21"/>
        <end position="227"/>
    </location>
</feature>
<organism evidence="5 6">
    <name type="scientific">Actinomadura citrea</name>
    <dbReference type="NCBI Taxonomy" id="46158"/>
    <lineage>
        <taxon>Bacteria</taxon>
        <taxon>Bacillati</taxon>
        <taxon>Actinomycetota</taxon>
        <taxon>Actinomycetes</taxon>
        <taxon>Streptosporangiales</taxon>
        <taxon>Thermomonosporaceae</taxon>
        <taxon>Actinomadura</taxon>
    </lineage>
</organism>
<dbReference type="RefSeq" id="WP_179833653.1">
    <property type="nucleotide sequence ID" value="NZ_BMRD01000001.1"/>
</dbReference>
<name>A0A7Y9G9M6_9ACTN</name>
<evidence type="ECO:0000256" key="1">
    <source>
        <dbReference type="ARBA" id="ARBA00004196"/>
    </source>
</evidence>
<dbReference type="GO" id="GO:0030313">
    <property type="term" value="C:cell envelope"/>
    <property type="evidence" value="ECO:0007669"/>
    <property type="project" value="UniProtKB-SubCell"/>
</dbReference>